<dbReference type="InterPro" id="IPR025384">
    <property type="entry name" value="DUF4298"/>
</dbReference>
<feature type="coiled-coil region" evidence="1">
    <location>
        <begin position="12"/>
        <end position="49"/>
    </location>
</feature>
<sequence>MPERKNEAGGRTVTQRERIERYEAMLDRAERAVRQMEEARRAFEGVRSDLLELERYYTGAEWRADYEADEAGLLPADLKRGVLSEDGIDSLLERAREIDGGREATVSDKIIRYDAAFLRSFEELAARLEAGDRPALNRFLAERFGHIFRVNQYYWRAIAEGAARDFEEADEAARRELMRPLSHRQYRMIETAFLADDEEDAIPSIWNFLHDNGRIYAKRFMSAAEVGGFSLILEQVHCRLAKA</sequence>
<evidence type="ECO:0000313" key="2">
    <source>
        <dbReference type="EMBL" id="AHF24350.1"/>
    </source>
</evidence>
<proteinExistence type="predicted"/>
<accession>W0FMZ7</accession>
<keyword evidence="1" id="KW-0175">Coiled coil</keyword>
<dbReference type="AlphaFoldDB" id="W0FMZ7"/>
<dbReference type="Pfam" id="PF14131">
    <property type="entry name" value="DUF4298"/>
    <property type="match status" value="1"/>
</dbReference>
<dbReference type="EMBL" id="KC246791">
    <property type="protein sequence ID" value="AHF24350.1"/>
    <property type="molecule type" value="Genomic_DNA"/>
</dbReference>
<evidence type="ECO:0000256" key="1">
    <source>
        <dbReference type="SAM" id="Coils"/>
    </source>
</evidence>
<name>W0FMZ7_9BACT</name>
<organism evidence="2">
    <name type="scientific">uncultured bacterium Contig575</name>
    <dbReference type="NCBI Taxonomy" id="1393592"/>
    <lineage>
        <taxon>Bacteria</taxon>
        <taxon>environmental samples</taxon>
    </lineage>
</organism>
<protein>
    <submittedName>
        <fullName evidence="2">Uncharacterized protein</fullName>
    </submittedName>
</protein>
<reference evidence="2" key="1">
    <citation type="journal article" date="2013" name="PLoS ONE">
        <title>Metagenomic insights into the carbohydrate-active enzymes carried by the microorganisms adhering to solid digesta in the rumen of cows.</title>
        <authorList>
            <person name="Wang L."/>
            <person name="Hatem A."/>
            <person name="Catalyurek U.V."/>
            <person name="Morrison M."/>
            <person name="Yu Z."/>
        </authorList>
    </citation>
    <scope>NUCLEOTIDE SEQUENCE</scope>
</reference>